<evidence type="ECO:0008006" key="3">
    <source>
        <dbReference type="Google" id="ProtNLM"/>
    </source>
</evidence>
<dbReference type="Gene3D" id="3.90.550.10">
    <property type="entry name" value="Spore Coat Polysaccharide Biosynthesis Protein SpsA, Chain A"/>
    <property type="match status" value="1"/>
</dbReference>
<protein>
    <recommendedName>
        <fullName evidence="3">Hexosyltransferase</fullName>
    </recommendedName>
</protein>
<sequence>MAPCFRVAFFASCDDNYIPTTAAALLSFRRFFGDARHGYFIVGSHISNANADLLLKLNVTFVDVSNLCKVFETHRNARCTKYVKECFYIAAGPSVFYQNTEYDFCLSIDGDVFCQREFDLAGLCKPVRHVGMRGVGPLRRCFEDRAVRFKGECDHRAELIRLGFPEETVDSPQTLEYNTGVIIWNVRGLNRWWFELCERVFVGLDGAFESDQDLISMAAAHPSVDVHEFDECYNFNYSMDTYKANWKLWFDFYFRNRNVDGVYISHFIRGKPWIRGNAIFPMQQHLVNQWRAHIRSLPHGLDSRWEEARADYEIKGGMLIQALMHALFMWHMVNHVVAIPNLKYTTPIFTYSVYILTLTKKLHSALFAFAPSLL</sequence>
<dbReference type="InterPro" id="IPR029044">
    <property type="entry name" value="Nucleotide-diphossugar_trans"/>
</dbReference>
<evidence type="ECO:0000313" key="1">
    <source>
        <dbReference type="EMBL" id="GHP03639.1"/>
    </source>
</evidence>
<proteinExistence type="predicted"/>
<organism evidence="1 2">
    <name type="scientific">Pycnococcus provasolii</name>
    <dbReference type="NCBI Taxonomy" id="41880"/>
    <lineage>
        <taxon>Eukaryota</taxon>
        <taxon>Viridiplantae</taxon>
        <taxon>Chlorophyta</taxon>
        <taxon>Pseudoscourfieldiophyceae</taxon>
        <taxon>Pseudoscourfieldiales</taxon>
        <taxon>Pycnococcaceae</taxon>
        <taxon>Pycnococcus</taxon>
    </lineage>
</organism>
<dbReference type="Proteomes" id="UP000660262">
    <property type="component" value="Unassembled WGS sequence"/>
</dbReference>
<evidence type="ECO:0000313" key="2">
    <source>
        <dbReference type="Proteomes" id="UP000660262"/>
    </source>
</evidence>
<accession>A0A830HE64</accession>
<name>A0A830HE64_9CHLO</name>
<comment type="caution">
    <text evidence="1">The sequence shown here is derived from an EMBL/GenBank/DDBJ whole genome shotgun (WGS) entry which is preliminary data.</text>
</comment>
<reference evidence="1" key="1">
    <citation type="submission" date="2020-10" db="EMBL/GenBank/DDBJ databases">
        <title>Unveiling of a novel bifunctional photoreceptor, Dualchrome1, isolated from a cosmopolitan green alga.</title>
        <authorList>
            <person name="Suzuki S."/>
            <person name="Kawachi M."/>
        </authorList>
    </citation>
    <scope>NUCLEOTIDE SEQUENCE</scope>
    <source>
        <strain evidence="1">NIES 2893</strain>
    </source>
</reference>
<gene>
    <name evidence="1" type="ORF">PPROV_000239400</name>
</gene>
<dbReference type="SUPFAM" id="SSF53448">
    <property type="entry name" value="Nucleotide-diphospho-sugar transferases"/>
    <property type="match status" value="1"/>
</dbReference>
<dbReference type="AlphaFoldDB" id="A0A830HE64"/>
<keyword evidence="2" id="KW-1185">Reference proteome</keyword>
<dbReference type="EMBL" id="BNJQ01000006">
    <property type="protein sequence ID" value="GHP03639.1"/>
    <property type="molecule type" value="Genomic_DNA"/>
</dbReference>